<dbReference type="Proteomes" id="UP001596337">
    <property type="component" value="Unassembled WGS sequence"/>
</dbReference>
<evidence type="ECO:0000256" key="1">
    <source>
        <dbReference type="ARBA" id="ARBA00022505"/>
    </source>
</evidence>
<keyword evidence="2" id="KW-0560">Oxidoreductase</keyword>
<evidence type="ECO:0000259" key="3">
    <source>
        <dbReference type="SMART" id="SM01008"/>
    </source>
</evidence>
<dbReference type="SUPFAM" id="SSF56003">
    <property type="entry name" value="Molybdenum cofactor-binding domain"/>
    <property type="match status" value="1"/>
</dbReference>
<dbReference type="RefSeq" id="WP_345401917.1">
    <property type="nucleotide sequence ID" value="NZ_BAABLA010000108.1"/>
</dbReference>
<keyword evidence="1" id="KW-0500">Molybdenum</keyword>
<evidence type="ECO:0000313" key="5">
    <source>
        <dbReference type="Proteomes" id="UP001596337"/>
    </source>
</evidence>
<evidence type="ECO:0000313" key="4">
    <source>
        <dbReference type="EMBL" id="MFC6866373.1"/>
    </source>
</evidence>
<protein>
    <submittedName>
        <fullName evidence="4">Xanthine dehydrogenase family protein molybdopterin-binding subunit</fullName>
    </submittedName>
</protein>
<comment type="caution">
    <text evidence="4">The sequence shown here is derived from an EMBL/GenBank/DDBJ whole genome shotgun (WGS) entry which is preliminary data.</text>
</comment>
<dbReference type="InterPro" id="IPR046867">
    <property type="entry name" value="AldOxase/xan_DH_MoCoBD2"/>
</dbReference>
<dbReference type="InterPro" id="IPR037165">
    <property type="entry name" value="AldOxase/xan_DH_Mopterin-bd_sf"/>
</dbReference>
<dbReference type="Gene3D" id="3.90.1170.50">
    <property type="entry name" value="Aldehyde oxidase/xanthine dehydrogenase, a/b hammerhead"/>
    <property type="match status" value="1"/>
</dbReference>
<sequence length="813" mass="87104">MSAGSQQQKRTLARVEDAALLTGRGRFLDDMDPLPGTLTAAVVRSPHPHARIRAVNVERARRHPGVAAVIGPDEVRETLRPFPLALNTPMPYYPTATDKARFVGEPVAVVVASDRYLAEDAAELVEVDYEPLPPVLDVKRALAPDAPRLHEDAADNVATDRTFTFGDVDAVFAAADHVVSGEYEFPRYSSTPMECYSVVAEWQDEADGPAIQAWANFHGPFSMVAVLAGAFGLPASRIRLMIPADNGGSFGIKAGIYPYVALMALASKHAGRPVRWTEDRIEHLLASSAGSDRAMRFEAAVTADGTVRALRADLVDNVGAYLRPPEPSTLYRCFGNITGAYTIDAVEIRSRAVVTNKTPTGLNRGFGGQQLYFGLERLMDTIAGVCGLDPVELRRRNLVQPDDFPYATPTGGVYDSGDYPRAVDMLVKNADYQQLRRKQREARERGEYYGIGVATIVDPSATNIGYVGLATPAEDRRPGRDKSGSTEHVRISVDPNGVVSVLLGTVPQGQGHATVAQSVVAEQFGLPLDQVRPVVEMDTATTPWTISSGSYSSRFAPLLTSALVEASEKLATTIRIAGATLLNADPADVELAEGQVRLRHEPARAVEFRHAAGLVHWDPGALPDGVPARLYQEAAFTPPQSKAASRSDQINSSLCYGFVAELAAVRIDPDTRQPTLEQVVTIHDAGTILNPTLLEGQVHGALAHAIGGALYEELRYTDAGQPTATFMDYLCPTSAETTYELTSDHLETPSPLTKLGAKGCGEGSCMSLPVAIANAVADALGPAGVNITSLPLHGNVLHDLLENQATTDTEGTH</sequence>
<dbReference type="PANTHER" id="PTHR11908:SF132">
    <property type="entry name" value="ALDEHYDE OXIDASE 1-RELATED"/>
    <property type="match status" value="1"/>
</dbReference>
<dbReference type="Pfam" id="PF20256">
    <property type="entry name" value="MoCoBD_2"/>
    <property type="match status" value="1"/>
</dbReference>
<dbReference type="PANTHER" id="PTHR11908">
    <property type="entry name" value="XANTHINE DEHYDROGENASE"/>
    <property type="match status" value="1"/>
</dbReference>
<dbReference type="InterPro" id="IPR008274">
    <property type="entry name" value="AldOxase/xan_DH_MoCoBD1"/>
</dbReference>
<dbReference type="Pfam" id="PF01315">
    <property type="entry name" value="Ald_Xan_dh_C"/>
    <property type="match status" value="1"/>
</dbReference>
<gene>
    <name evidence="4" type="ORF">ACFQGD_04375</name>
</gene>
<reference evidence="5" key="1">
    <citation type="journal article" date="2019" name="Int. J. Syst. Evol. Microbiol.">
        <title>The Global Catalogue of Microorganisms (GCM) 10K type strain sequencing project: providing services to taxonomists for standard genome sequencing and annotation.</title>
        <authorList>
            <consortium name="The Broad Institute Genomics Platform"/>
            <consortium name="The Broad Institute Genome Sequencing Center for Infectious Disease"/>
            <person name="Wu L."/>
            <person name="Ma J."/>
        </authorList>
    </citation>
    <scope>NUCLEOTIDE SEQUENCE [LARGE SCALE GENOMIC DNA]</scope>
    <source>
        <strain evidence="5">KCTC 32255</strain>
    </source>
</reference>
<dbReference type="EMBL" id="JBHSXX010000001">
    <property type="protein sequence ID" value="MFC6866373.1"/>
    <property type="molecule type" value="Genomic_DNA"/>
</dbReference>
<dbReference type="SUPFAM" id="SSF54665">
    <property type="entry name" value="CO dehydrogenase molybdoprotein N-domain-like"/>
    <property type="match status" value="1"/>
</dbReference>
<proteinExistence type="predicted"/>
<organism evidence="4 5">
    <name type="scientific">Haloechinothrix salitolerans</name>
    <dbReference type="NCBI Taxonomy" id="926830"/>
    <lineage>
        <taxon>Bacteria</taxon>
        <taxon>Bacillati</taxon>
        <taxon>Actinomycetota</taxon>
        <taxon>Actinomycetes</taxon>
        <taxon>Pseudonocardiales</taxon>
        <taxon>Pseudonocardiaceae</taxon>
        <taxon>Haloechinothrix</taxon>
    </lineage>
</organism>
<feature type="domain" description="Aldehyde oxidase/xanthine dehydrogenase a/b hammerhead" evidence="3">
    <location>
        <begin position="22"/>
        <end position="133"/>
    </location>
</feature>
<keyword evidence="5" id="KW-1185">Reference proteome</keyword>
<name>A0ABW2BW12_9PSEU</name>
<dbReference type="SMART" id="SM01008">
    <property type="entry name" value="Ald_Xan_dh_C"/>
    <property type="match status" value="1"/>
</dbReference>
<dbReference type="InterPro" id="IPR000674">
    <property type="entry name" value="Ald_Oxase/Xan_DH_a/b"/>
</dbReference>
<evidence type="ECO:0000256" key="2">
    <source>
        <dbReference type="ARBA" id="ARBA00023002"/>
    </source>
</evidence>
<accession>A0ABW2BW12</accession>
<dbReference type="InterPro" id="IPR036856">
    <property type="entry name" value="Ald_Oxase/Xan_DH_a/b_sf"/>
</dbReference>
<dbReference type="Pfam" id="PF02738">
    <property type="entry name" value="MoCoBD_1"/>
    <property type="match status" value="1"/>
</dbReference>
<dbReference type="Gene3D" id="3.30.365.10">
    <property type="entry name" value="Aldehyde oxidase/xanthine dehydrogenase, molybdopterin binding domain"/>
    <property type="match status" value="4"/>
</dbReference>
<dbReference type="InterPro" id="IPR016208">
    <property type="entry name" value="Ald_Oxase/xanthine_DH-like"/>
</dbReference>